<feature type="domain" description="SAF" evidence="1">
    <location>
        <begin position="42"/>
        <end position="109"/>
    </location>
</feature>
<name>A0ABT0RPC3_9SPHN</name>
<dbReference type="NCBIfam" id="TIGR03177">
    <property type="entry name" value="pilus_cpaB"/>
    <property type="match status" value="1"/>
</dbReference>
<organism evidence="2 3">
    <name type="scientific">Sphingomonas alba</name>
    <dbReference type="NCBI Taxonomy" id="2908208"/>
    <lineage>
        <taxon>Bacteria</taxon>
        <taxon>Pseudomonadati</taxon>
        <taxon>Pseudomonadota</taxon>
        <taxon>Alphaproteobacteria</taxon>
        <taxon>Sphingomonadales</taxon>
        <taxon>Sphingomonadaceae</taxon>
        <taxon>Sphingomonas</taxon>
    </lineage>
</organism>
<dbReference type="RefSeq" id="WP_249848908.1">
    <property type="nucleotide sequence ID" value="NZ_JAMGBD010000002.1"/>
</dbReference>
<dbReference type="EMBL" id="JAMGBD010000002">
    <property type="protein sequence ID" value="MCL6684501.1"/>
    <property type="molecule type" value="Genomic_DNA"/>
</dbReference>
<evidence type="ECO:0000313" key="3">
    <source>
        <dbReference type="Proteomes" id="UP001165363"/>
    </source>
</evidence>
<reference evidence="2" key="1">
    <citation type="submission" date="2022-05" db="EMBL/GenBank/DDBJ databases">
        <authorList>
            <person name="Jo J.-H."/>
            <person name="Im W.-T."/>
        </authorList>
    </citation>
    <scope>NUCLEOTIDE SEQUENCE</scope>
    <source>
        <strain evidence="2">SE158</strain>
    </source>
</reference>
<dbReference type="InterPro" id="IPR017592">
    <property type="entry name" value="Pilus_assmbl_Flp-typ_CpaB"/>
</dbReference>
<comment type="caution">
    <text evidence="2">The sequence shown here is derived from an EMBL/GenBank/DDBJ whole genome shotgun (WGS) entry which is preliminary data.</text>
</comment>
<sequence>MRRQSLIALLVAILLGAVAVYLANVFLTNNEEKTQKALAGTTPVAVASAPLDYGVPVTAEKVKFVEYPNGSLPAGVFTKIDQVLPPGKPARIALRPIAVNEPILAGKISGTGQVASIAATLPPGMRAAAVRINDVSGVAGFVQPNDSVDVLVTRSVNDRDITDVLLQDVRVIAMDQNAKNADGTANIARTATLQVSPLDSQKLALAQQAGSLSLVLRKPGAEENNPVVETVSLEDLRYNLYGGARYAQANPSGAPIARSQVTVAAAPVAPRPVRRAPAPAKRKPAGTSIEIVRGTVGTDYKVGENGK</sequence>
<dbReference type="Pfam" id="PF08666">
    <property type="entry name" value="SAF"/>
    <property type="match status" value="1"/>
</dbReference>
<protein>
    <submittedName>
        <fullName evidence="2">Flp pilus assembly protein CpaB</fullName>
    </submittedName>
</protein>
<dbReference type="SMART" id="SM00858">
    <property type="entry name" value="SAF"/>
    <property type="match status" value="1"/>
</dbReference>
<dbReference type="CDD" id="cd11614">
    <property type="entry name" value="SAF_CpaB_FlgA_like"/>
    <property type="match status" value="1"/>
</dbReference>
<proteinExistence type="predicted"/>
<dbReference type="Proteomes" id="UP001165363">
    <property type="component" value="Unassembled WGS sequence"/>
</dbReference>
<dbReference type="Pfam" id="PF16976">
    <property type="entry name" value="RcpC"/>
    <property type="match status" value="1"/>
</dbReference>
<accession>A0ABT0RPC3</accession>
<evidence type="ECO:0000313" key="2">
    <source>
        <dbReference type="EMBL" id="MCL6684501.1"/>
    </source>
</evidence>
<dbReference type="InterPro" id="IPR031571">
    <property type="entry name" value="RcpC_dom"/>
</dbReference>
<keyword evidence="3" id="KW-1185">Reference proteome</keyword>
<dbReference type="InterPro" id="IPR013974">
    <property type="entry name" value="SAF"/>
</dbReference>
<evidence type="ECO:0000259" key="1">
    <source>
        <dbReference type="SMART" id="SM00858"/>
    </source>
</evidence>
<gene>
    <name evidence="2" type="primary">cpaB</name>
    <name evidence="2" type="ORF">LZ536_11410</name>
</gene>